<dbReference type="Pfam" id="PF09704">
    <property type="entry name" value="Cas_Cas5d"/>
    <property type="match status" value="1"/>
</dbReference>
<evidence type="ECO:0000256" key="2">
    <source>
        <dbReference type="PIRNR" id="PIRNR029950"/>
    </source>
</evidence>
<keyword evidence="2" id="KW-0540">Nuclease</keyword>
<keyword evidence="2" id="KW-0255">Endonuclease</keyword>
<dbReference type="NCBIfam" id="TIGR02593">
    <property type="entry name" value="CRISPR_cas5"/>
    <property type="match status" value="1"/>
</dbReference>
<accession>A0A1C9ZTC8</accession>
<keyword evidence="2" id="KW-0378">Hydrolase</keyword>
<dbReference type="NCBIfam" id="TIGR01876">
    <property type="entry name" value="cas_Cas5d"/>
    <property type="match status" value="1"/>
</dbReference>
<dbReference type="GO" id="GO:0051607">
    <property type="term" value="P:defense response to virus"/>
    <property type="evidence" value="ECO:0007669"/>
    <property type="project" value="UniProtKB-UniRule"/>
</dbReference>
<evidence type="ECO:0000256" key="1">
    <source>
        <dbReference type="ARBA" id="ARBA00023118"/>
    </source>
</evidence>
<organism evidence="3">
    <name type="scientific">Candidatus Endomicrobium sp. MdDo-005</name>
    <dbReference type="NCBI Taxonomy" id="1837115"/>
    <lineage>
        <taxon>Bacteria</taxon>
        <taxon>Pseudomonadati</taxon>
        <taxon>Elusimicrobiota</taxon>
        <taxon>Endomicrobiia</taxon>
        <taxon>Endomicrobiales</taxon>
        <taxon>Endomicrobiaceae</taxon>
        <taxon>Endomicrobium</taxon>
    </lineage>
</organism>
<dbReference type="EC" id="3.1.-.-" evidence="2"/>
<dbReference type="GO" id="GO:0003723">
    <property type="term" value="F:RNA binding"/>
    <property type="evidence" value="ECO:0007669"/>
    <property type="project" value="UniProtKB-UniRule"/>
</dbReference>
<dbReference type="GO" id="GO:0004519">
    <property type="term" value="F:endonuclease activity"/>
    <property type="evidence" value="ECO:0007669"/>
    <property type="project" value="UniProtKB-UniRule"/>
</dbReference>
<dbReference type="InterPro" id="IPR021124">
    <property type="entry name" value="CRISPR-assoc_prot_Cas5"/>
</dbReference>
<name>A0A1C9ZTC8_9BACT</name>
<evidence type="ECO:0000313" key="3">
    <source>
        <dbReference type="EMBL" id="BAV59403.1"/>
    </source>
</evidence>
<dbReference type="GO" id="GO:0043571">
    <property type="term" value="P:maintenance of CRISPR repeat elements"/>
    <property type="evidence" value="ECO:0007669"/>
    <property type="project" value="UniProtKB-UniRule"/>
</dbReference>
<dbReference type="InterPro" id="IPR010155">
    <property type="entry name" value="CRISPR-assoc_prot_Cas5d"/>
</dbReference>
<keyword evidence="2" id="KW-0694">RNA-binding</keyword>
<dbReference type="Gene3D" id="3.30.70.2660">
    <property type="match status" value="1"/>
</dbReference>
<dbReference type="InterPro" id="IPR013422">
    <property type="entry name" value="CRISPR-assoc_prot_Cas5_N"/>
</dbReference>
<protein>
    <recommendedName>
        <fullName evidence="2">pre-crRNA processing endonuclease</fullName>
        <ecNumber evidence="2">3.1.-.-</ecNumber>
    </recommendedName>
</protein>
<proteinExistence type="inferred from homology"/>
<sequence length="250" mass="29289">MFDTPKNTIEFKVYGRYALFTDPITKLGGEKCSYQIPTYEAVKGIVKSIYWKPTFIWVIDEVRVMKSVEMESKGIRTIKYYGGPGGLYFYTYLKNVEYQVRAHFEWNFSRRELEKDRIDGKHFEIAKRSLERGGRQDIFLGARECQGYVEPCKFSNNKGFYDDVEELSFGTMFHSFGYPNETGSDKLTTRLWKNAGMTEGIINFKKIDGEKDIIERKVKPMTQKKYEIDGNVLNIDKEYSNMFKNERGIL</sequence>
<dbReference type="EMBL" id="LC153666">
    <property type="protein sequence ID" value="BAV59403.1"/>
    <property type="molecule type" value="Genomic_DNA"/>
</dbReference>
<keyword evidence="1 2" id="KW-0051">Antiviral defense</keyword>
<dbReference type="PIRSF" id="PIRSF029950">
    <property type="entry name" value="Cas_CT1134"/>
    <property type="match status" value="1"/>
</dbReference>
<reference evidence="3" key="1">
    <citation type="journal article" date="2016" name="Genome Biol. Evol.">
        <title>Comparison of intracellular "Ca. Endomicrobium trichonymphae" genomovars illuminates the requirement and decay of defense systems against foreign DNA.</title>
        <authorList>
            <person name="Izawa K."/>
            <person name="Kuwahara H."/>
            <person name="Kihara K."/>
            <person name="Yuki M."/>
            <person name="Lo N."/>
            <person name="Ito T."/>
            <person name="Ohkuma M."/>
            <person name="Hongoh Y."/>
        </authorList>
    </citation>
    <scope>NUCLEOTIDE SEQUENCE</scope>
    <source>
        <strain evidence="3">MdDo-005</strain>
    </source>
</reference>
<comment type="similarity">
    <text evidence="2">Belongs to the CRISPR-associated protein Cas5 family. Subtype I-C/Dvulg subfamily.</text>
</comment>
<comment type="function">
    <text evidence="2">CRISPR (clustered regularly interspaced short palindromic repeat) is an adaptive immune system that provides protection against mobile genetic elements (viruses, transposable elements and conjugative plasmids). CRISPR clusters contain spacers, sequences complementary to antecedent mobile elements, and target invading nucleic acids. CRISPR clusters are transcribed and processed into CRISPR RNA (crRNA).</text>
</comment>
<dbReference type="GO" id="GO:0016787">
    <property type="term" value="F:hydrolase activity"/>
    <property type="evidence" value="ECO:0007669"/>
    <property type="project" value="UniProtKB-KW"/>
</dbReference>
<dbReference type="AlphaFoldDB" id="A0A1C9ZTC8"/>